<protein>
    <submittedName>
        <fullName evidence="2">Uncharacterized protein</fullName>
    </submittedName>
</protein>
<keyword evidence="4" id="KW-1185">Reference proteome</keyword>
<sequence length="65" mass="7512">MKEVELNHSPLALPDKIIPEYKQTIIKEDLPRTDEVFSLQLLMIGFLILVLFLLTNVGLYKKKAE</sequence>
<keyword evidence="1" id="KW-1133">Transmembrane helix</keyword>
<name>A0A200JF47_9ENTE</name>
<dbReference type="Proteomes" id="UP000196151">
    <property type="component" value="Chromosome"/>
</dbReference>
<reference evidence="3" key="3">
    <citation type="submission" date="2024-03" db="EMBL/GenBank/DDBJ databases">
        <title>The Genome Sequence of Enterococcus sp. DIV0238c.</title>
        <authorList>
            <consortium name="The Broad Institute Genomics Platform"/>
            <consortium name="The Broad Institute Microbial Omics Core"/>
            <consortium name="The Broad Institute Genomic Center for Infectious Diseases"/>
            <person name="Earl A."/>
            <person name="Manson A."/>
            <person name="Gilmore M."/>
            <person name="Schwartman J."/>
            <person name="Shea T."/>
            <person name="Abouelleil A."/>
            <person name="Cao P."/>
            <person name="Chapman S."/>
            <person name="Cusick C."/>
            <person name="Young S."/>
            <person name="Neafsey D."/>
            <person name="Nusbaum C."/>
            <person name="Birren B."/>
        </authorList>
    </citation>
    <scope>NUCLEOTIDE SEQUENCE</scope>
    <source>
        <strain evidence="3">9D6_DIV0238</strain>
    </source>
</reference>
<feature type="transmembrane region" description="Helical" evidence="1">
    <location>
        <begin position="37"/>
        <end position="60"/>
    </location>
</feature>
<dbReference type="RefSeq" id="WP_087640311.1">
    <property type="nucleotide sequence ID" value="NZ_CP147246.1"/>
</dbReference>
<accession>A0A200JF47</accession>
<gene>
    <name evidence="3" type="ORF">A5889_000518</name>
    <name evidence="2" type="ORF">A5889_001214</name>
</gene>
<reference evidence="2" key="1">
    <citation type="submission" date="2017-05" db="EMBL/GenBank/DDBJ databases">
        <title>The Genome Sequence of Enterococcus sp. 9D6_DIV0238.</title>
        <authorList>
            <consortium name="The Broad Institute Genomics Platform"/>
            <consortium name="The Broad Institute Genomic Center for Infectious Diseases"/>
            <person name="Earl A."/>
            <person name="Manson A."/>
            <person name="Schwartman J."/>
            <person name="Gilmore M."/>
            <person name="Abouelleil A."/>
            <person name="Cao P."/>
            <person name="Chapman S."/>
            <person name="Cusick C."/>
            <person name="Shea T."/>
            <person name="Young S."/>
            <person name="Neafsey D."/>
            <person name="Nusbaum C."/>
            <person name="Birren B."/>
        </authorList>
    </citation>
    <scope>NUCLEOTIDE SEQUENCE [LARGE SCALE GENOMIC DNA]</scope>
    <source>
        <strain evidence="2">9D6_DIV0238</strain>
    </source>
</reference>
<dbReference type="AlphaFoldDB" id="A0A200JF47"/>
<evidence type="ECO:0000313" key="4">
    <source>
        <dbReference type="Proteomes" id="UP000196151"/>
    </source>
</evidence>
<evidence type="ECO:0000313" key="3">
    <source>
        <dbReference type="EMBL" id="WYJ93039.1"/>
    </source>
</evidence>
<evidence type="ECO:0000256" key="1">
    <source>
        <dbReference type="SAM" id="Phobius"/>
    </source>
</evidence>
<evidence type="ECO:0000313" key="2">
    <source>
        <dbReference type="EMBL" id="OUZ35738.1"/>
    </source>
</evidence>
<keyword evidence="1" id="KW-0472">Membrane</keyword>
<keyword evidence="1" id="KW-0812">Transmembrane</keyword>
<proteinExistence type="predicted"/>
<dbReference type="EMBL" id="CP147246">
    <property type="protein sequence ID" value="WYJ93039.1"/>
    <property type="molecule type" value="Genomic_DNA"/>
</dbReference>
<dbReference type="EMBL" id="NIBQ01000001">
    <property type="protein sequence ID" value="OUZ35738.1"/>
    <property type="molecule type" value="Genomic_DNA"/>
</dbReference>
<reference evidence="3" key="2">
    <citation type="submission" date="2017-05" db="EMBL/GenBank/DDBJ databases">
        <authorList>
            <consortium name="The Broad Institute Genomics Platform"/>
            <consortium name="The Broad Institute Genomic Center for Infectious Diseases"/>
            <person name="Earl A."/>
            <person name="Manson A."/>
            <person name="Schwartman J."/>
            <person name="Gilmore M."/>
            <person name="Abouelleil A."/>
            <person name="Cao P."/>
            <person name="Chapman S."/>
            <person name="Cusick C."/>
            <person name="Shea T."/>
            <person name="Young S."/>
            <person name="Neafsey D."/>
            <person name="Nusbaum C."/>
            <person name="Birren B."/>
        </authorList>
    </citation>
    <scope>NUCLEOTIDE SEQUENCE</scope>
    <source>
        <strain evidence="3">9D6_DIV0238</strain>
    </source>
</reference>
<organism evidence="2">
    <name type="scientific">Candidatus Enterococcus dunnyi</name>
    <dbReference type="NCBI Taxonomy" id="1834192"/>
    <lineage>
        <taxon>Bacteria</taxon>
        <taxon>Bacillati</taxon>
        <taxon>Bacillota</taxon>
        <taxon>Bacilli</taxon>
        <taxon>Lactobacillales</taxon>
        <taxon>Enterococcaceae</taxon>
        <taxon>Enterococcus</taxon>
    </lineage>
</organism>